<dbReference type="AlphaFoldDB" id="A0A9J5WYS1"/>
<keyword evidence="2" id="KW-1185">Reference proteome</keyword>
<gene>
    <name evidence="1" type="ORF">H5410_050715</name>
</gene>
<evidence type="ECO:0000313" key="1">
    <source>
        <dbReference type="EMBL" id="KAG5580088.1"/>
    </source>
</evidence>
<dbReference type="EMBL" id="JACXVP010000010">
    <property type="protein sequence ID" value="KAG5580088.1"/>
    <property type="molecule type" value="Genomic_DNA"/>
</dbReference>
<evidence type="ECO:0000313" key="2">
    <source>
        <dbReference type="Proteomes" id="UP000824120"/>
    </source>
</evidence>
<name>A0A9J5WYS1_SOLCO</name>
<proteinExistence type="predicted"/>
<organism evidence="1 2">
    <name type="scientific">Solanum commersonii</name>
    <name type="common">Commerson's wild potato</name>
    <name type="synonym">Commerson's nightshade</name>
    <dbReference type="NCBI Taxonomy" id="4109"/>
    <lineage>
        <taxon>Eukaryota</taxon>
        <taxon>Viridiplantae</taxon>
        <taxon>Streptophyta</taxon>
        <taxon>Embryophyta</taxon>
        <taxon>Tracheophyta</taxon>
        <taxon>Spermatophyta</taxon>
        <taxon>Magnoliopsida</taxon>
        <taxon>eudicotyledons</taxon>
        <taxon>Gunneridae</taxon>
        <taxon>Pentapetalae</taxon>
        <taxon>asterids</taxon>
        <taxon>lamiids</taxon>
        <taxon>Solanales</taxon>
        <taxon>Solanaceae</taxon>
        <taxon>Solanoideae</taxon>
        <taxon>Solaneae</taxon>
        <taxon>Solanum</taxon>
    </lineage>
</organism>
<sequence length="88" mass="10312">MAQTAWNKLVVAYASGSKPQIHKLKTTLHILLTTLQHLFTNDDLFEFVLARLGPTYHAFTRSLESCQKDIWFDALYRLFLNEERSLKR</sequence>
<reference evidence="1 2" key="1">
    <citation type="submission" date="2020-09" db="EMBL/GenBank/DDBJ databases">
        <title>De no assembly of potato wild relative species, Solanum commersonii.</title>
        <authorList>
            <person name="Cho K."/>
        </authorList>
    </citation>
    <scope>NUCLEOTIDE SEQUENCE [LARGE SCALE GENOMIC DNA]</scope>
    <source>
        <strain evidence="1">LZ3.2</strain>
        <tissue evidence="1">Leaf</tissue>
    </source>
</reference>
<dbReference type="Proteomes" id="UP000824120">
    <property type="component" value="Chromosome 10"/>
</dbReference>
<comment type="caution">
    <text evidence="1">The sequence shown here is derived from an EMBL/GenBank/DDBJ whole genome shotgun (WGS) entry which is preliminary data.</text>
</comment>
<accession>A0A9J5WYS1</accession>
<protein>
    <submittedName>
        <fullName evidence="1">Uncharacterized protein</fullName>
    </submittedName>
</protein>